<sequence>MICSQELGRKASCSVNPDLGESTSLETYPLVNTPGWLPVTELPGY</sequence>
<reference evidence="1" key="1">
    <citation type="submission" date="2018-05" db="EMBL/GenBank/DDBJ databases">
        <authorList>
            <person name="Lanie J.A."/>
            <person name="Ng W.-L."/>
            <person name="Kazmierczak K.M."/>
            <person name="Andrzejewski T.M."/>
            <person name="Davidsen T.M."/>
            <person name="Wayne K.J."/>
            <person name="Tettelin H."/>
            <person name="Glass J.I."/>
            <person name="Rusch D."/>
            <person name="Podicherti R."/>
            <person name="Tsui H.-C.T."/>
            <person name="Winkler M.E."/>
        </authorList>
    </citation>
    <scope>NUCLEOTIDE SEQUENCE</scope>
</reference>
<accession>A0A382HHI1</accession>
<proteinExistence type="predicted"/>
<gene>
    <name evidence="1" type="ORF">METZ01_LOCUS238987</name>
</gene>
<organism evidence="1">
    <name type="scientific">marine metagenome</name>
    <dbReference type="NCBI Taxonomy" id="408172"/>
    <lineage>
        <taxon>unclassified sequences</taxon>
        <taxon>metagenomes</taxon>
        <taxon>ecological metagenomes</taxon>
    </lineage>
</organism>
<dbReference type="EMBL" id="UINC01061015">
    <property type="protein sequence ID" value="SVB86133.1"/>
    <property type="molecule type" value="Genomic_DNA"/>
</dbReference>
<protein>
    <submittedName>
        <fullName evidence="1">Uncharacterized protein</fullName>
    </submittedName>
</protein>
<name>A0A382HHI1_9ZZZZ</name>
<evidence type="ECO:0000313" key="1">
    <source>
        <dbReference type="EMBL" id="SVB86133.1"/>
    </source>
</evidence>
<dbReference type="AlphaFoldDB" id="A0A382HHI1"/>